<feature type="domain" description="Disease resistance protein At4g27190-like leucine-rich repeats" evidence="3">
    <location>
        <begin position="19"/>
        <end position="91"/>
    </location>
</feature>
<dbReference type="EMBL" id="MLFT02000003">
    <property type="protein sequence ID" value="PHT52175.1"/>
    <property type="molecule type" value="Genomic_DNA"/>
</dbReference>
<feature type="compositionally biased region" description="Low complexity" evidence="2">
    <location>
        <begin position="57"/>
        <end position="67"/>
    </location>
</feature>
<gene>
    <name evidence="4" type="ORF">CQW23_06637</name>
</gene>
<sequence length="126" mass="13962">MVGLCKGKITSHTFSGHRMKKLFPRAILQDLKNLEMLDVSGCSEMEEIIGREEGEESSQSSSSSTSTTADLPNLKQLILRGLRGLKSICEGKLMCDSVEYMEFHKTIISSRNGFAKAPELFIDVAF</sequence>
<evidence type="ECO:0000313" key="5">
    <source>
        <dbReference type="Proteomes" id="UP000224567"/>
    </source>
</evidence>
<dbReference type="PANTHER" id="PTHR33463">
    <property type="entry name" value="NB-ARC DOMAIN-CONTAINING PROTEIN-RELATED"/>
    <property type="match status" value="1"/>
</dbReference>
<dbReference type="Pfam" id="PF23247">
    <property type="entry name" value="LRR_RPS2"/>
    <property type="match status" value="1"/>
</dbReference>
<evidence type="ECO:0000256" key="2">
    <source>
        <dbReference type="SAM" id="MobiDB-lite"/>
    </source>
</evidence>
<feature type="region of interest" description="Disordered" evidence="2">
    <location>
        <begin position="48"/>
        <end position="69"/>
    </location>
</feature>
<dbReference type="AlphaFoldDB" id="A0A2G2X3V5"/>
<evidence type="ECO:0000313" key="4">
    <source>
        <dbReference type="EMBL" id="PHT52175.1"/>
    </source>
</evidence>
<keyword evidence="1" id="KW-0611">Plant defense</keyword>
<evidence type="ECO:0000256" key="1">
    <source>
        <dbReference type="ARBA" id="ARBA00022821"/>
    </source>
</evidence>
<comment type="caution">
    <text evidence="4">The sequence shown here is derived from an EMBL/GenBank/DDBJ whole genome shotgun (WGS) entry which is preliminary data.</text>
</comment>
<dbReference type="OrthoDB" id="1750503at2759"/>
<accession>A0A2G2X3V5</accession>
<organism evidence="4 5">
    <name type="scientific">Capsicum baccatum</name>
    <name type="common">Peruvian pepper</name>
    <dbReference type="NCBI Taxonomy" id="33114"/>
    <lineage>
        <taxon>Eukaryota</taxon>
        <taxon>Viridiplantae</taxon>
        <taxon>Streptophyta</taxon>
        <taxon>Embryophyta</taxon>
        <taxon>Tracheophyta</taxon>
        <taxon>Spermatophyta</taxon>
        <taxon>Magnoliopsida</taxon>
        <taxon>eudicotyledons</taxon>
        <taxon>Gunneridae</taxon>
        <taxon>Pentapetalae</taxon>
        <taxon>asterids</taxon>
        <taxon>lamiids</taxon>
        <taxon>Solanales</taxon>
        <taxon>Solanaceae</taxon>
        <taxon>Solanoideae</taxon>
        <taxon>Capsiceae</taxon>
        <taxon>Capsicum</taxon>
    </lineage>
</organism>
<dbReference type="SUPFAM" id="SSF52047">
    <property type="entry name" value="RNI-like"/>
    <property type="match status" value="1"/>
</dbReference>
<evidence type="ECO:0000259" key="3">
    <source>
        <dbReference type="Pfam" id="PF23247"/>
    </source>
</evidence>
<dbReference type="InterPro" id="IPR050905">
    <property type="entry name" value="Plant_NBS-LRR"/>
</dbReference>
<keyword evidence="5" id="KW-1185">Reference proteome</keyword>
<name>A0A2G2X3V5_CAPBA</name>
<reference evidence="4 5" key="1">
    <citation type="journal article" date="2017" name="Genome Biol.">
        <title>New reference genome sequences of hot pepper reveal the massive evolution of plant disease-resistance genes by retroduplication.</title>
        <authorList>
            <person name="Kim S."/>
            <person name="Park J."/>
            <person name="Yeom S.I."/>
            <person name="Kim Y.M."/>
            <person name="Seo E."/>
            <person name="Kim K.T."/>
            <person name="Kim M.S."/>
            <person name="Lee J.M."/>
            <person name="Cheong K."/>
            <person name="Shin H.S."/>
            <person name="Kim S.B."/>
            <person name="Han K."/>
            <person name="Lee J."/>
            <person name="Park M."/>
            <person name="Lee H.A."/>
            <person name="Lee H.Y."/>
            <person name="Lee Y."/>
            <person name="Oh S."/>
            <person name="Lee J.H."/>
            <person name="Choi E."/>
            <person name="Choi E."/>
            <person name="Lee S.E."/>
            <person name="Jeon J."/>
            <person name="Kim H."/>
            <person name="Choi G."/>
            <person name="Song H."/>
            <person name="Lee J."/>
            <person name="Lee S.C."/>
            <person name="Kwon J.K."/>
            <person name="Lee H.Y."/>
            <person name="Koo N."/>
            <person name="Hong Y."/>
            <person name="Kim R.W."/>
            <person name="Kang W.H."/>
            <person name="Huh J.H."/>
            <person name="Kang B.C."/>
            <person name="Yang T.J."/>
            <person name="Lee Y.H."/>
            <person name="Bennetzen J.L."/>
            <person name="Choi D."/>
        </authorList>
    </citation>
    <scope>NUCLEOTIDE SEQUENCE [LARGE SCALE GENOMIC DNA]</scope>
    <source>
        <strain evidence="5">cv. PBC81</strain>
    </source>
</reference>
<reference evidence="5" key="2">
    <citation type="journal article" date="2017" name="J. Anim. Genet.">
        <title>Multiple reference genome sequences of hot pepper reveal the massive evolution of plant disease resistance genes by retroduplication.</title>
        <authorList>
            <person name="Kim S."/>
            <person name="Park J."/>
            <person name="Yeom S.-I."/>
            <person name="Kim Y.-M."/>
            <person name="Seo E."/>
            <person name="Kim K.-T."/>
            <person name="Kim M.-S."/>
            <person name="Lee J.M."/>
            <person name="Cheong K."/>
            <person name="Shin H.-S."/>
            <person name="Kim S.-B."/>
            <person name="Han K."/>
            <person name="Lee J."/>
            <person name="Park M."/>
            <person name="Lee H.-A."/>
            <person name="Lee H.-Y."/>
            <person name="Lee Y."/>
            <person name="Oh S."/>
            <person name="Lee J.H."/>
            <person name="Choi E."/>
            <person name="Choi E."/>
            <person name="Lee S.E."/>
            <person name="Jeon J."/>
            <person name="Kim H."/>
            <person name="Choi G."/>
            <person name="Song H."/>
            <person name="Lee J."/>
            <person name="Lee S.-C."/>
            <person name="Kwon J.-K."/>
            <person name="Lee H.-Y."/>
            <person name="Koo N."/>
            <person name="Hong Y."/>
            <person name="Kim R.W."/>
            <person name="Kang W.-H."/>
            <person name="Huh J.H."/>
            <person name="Kang B.-C."/>
            <person name="Yang T.-J."/>
            <person name="Lee Y.-H."/>
            <person name="Bennetzen J.L."/>
            <person name="Choi D."/>
        </authorList>
    </citation>
    <scope>NUCLEOTIDE SEQUENCE [LARGE SCALE GENOMIC DNA]</scope>
    <source>
        <strain evidence="5">cv. PBC81</strain>
    </source>
</reference>
<dbReference type="InterPro" id="IPR032675">
    <property type="entry name" value="LRR_dom_sf"/>
</dbReference>
<dbReference type="InterPro" id="IPR057135">
    <property type="entry name" value="At4g27190-like_LRR"/>
</dbReference>
<protein>
    <recommendedName>
        <fullName evidence="3">Disease resistance protein At4g27190-like leucine-rich repeats domain-containing protein</fullName>
    </recommendedName>
</protein>
<dbReference type="Proteomes" id="UP000224567">
    <property type="component" value="Unassembled WGS sequence"/>
</dbReference>
<dbReference type="Gene3D" id="3.80.10.10">
    <property type="entry name" value="Ribonuclease Inhibitor"/>
    <property type="match status" value="1"/>
</dbReference>
<dbReference type="PANTHER" id="PTHR33463:SF187">
    <property type="entry name" value="AND NB-ARC DOMAIN DISEASE RESISTANCE PROTEIN, PUTATIVE-RELATED"/>
    <property type="match status" value="1"/>
</dbReference>
<proteinExistence type="predicted"/>